<keyword evidence="13" id="KW-0479">Metal-binding</keyword>
<protein>
    <recommendedName>
        <fullName evidence="10">Myocilin</fullName>
    </recommendedName>
</protein>
<dbReference type="GO" id="GO:0005743">
    <property type="term" value="C:mitochondrial inner membrane"/>
    <property type="evidence" value="ECO:0007669"/>
    <property type="project" value="UniProtKB-SubCell"/>
</dbReference>
<evidence type="ECO:0000259" key="32">
    <source>
        <dbReference type="PROSITE" id="PS51132"/>
    </source>
</evidence>
<dbReference type="GO" id="GO:0005791">
    <property type="term" value="C:rough endoplasmic reticulum"/>
    <property type="evidence" value="ECO:0007669"/>
    <property type="project" value="UniProtKB-SubCell"/>
</dbReference>
<evidence type="ECO:0000256" key="27">
    <source>
        <dbReference type="ARBA" id="ARBA00023288"/>
    </source>
</evidence>
<keyword evidence="26" id="KW-0966">Cell projection</keyword>
<keyword evidence="15" id="KW-1000">Mitochondrion outer membrane</keyword>
<evidence type="ECO:0000256" key="6">
    <source>
        <dbReference type="ARBA" id="ARBA00004541"/>
    </source>
</evidence>
<dbReference type="GO" id="GO:0005741">
    <property type="term" value="C:mitochondrial outer membrane"/>
    <property type="evidence" value="ECO:0007669"/>
    <property type="project" value="UniProtKB-SubCell"/>
</dbReference>
<evidence type="ECO:0000256" key="25">
    <source>
        <dbReference type="ARBA" id="ARBA00023157"/>
    </source>
</evidence>
<evidence type="ECO:0000256" key="31">
    <source>
        <dbReference type="SAM" id="SignalP"/>
    </source>
</evidence>
<keyword evidence="23" id="KW-0472">Membrane</keyword>
<dbReference type="InterPro" id="IPR003112">
    <property type="entry name" value="Olfac-like_dom"/>
</dbReference>
<evidence type="ECO:0000256" key="12">
    <source>
        <dbReference type="ARBA" id="ARBA00022530"/>
    </source>
</evidence>
<dbReference type="AlphaFoldDB" id="A0A8C2HEI4"/>
<dbReference type="GO" id="GO:0031410">
    <property type="term" value="C:cytoplasmic vesicle"/>
    <property type="evidence" value="ECO:0007669"/>
    <property type="project" value="UniProtKB-SubCell"/>
</dbReference>
<evidence type="ECO:0000256" key="28">
    <source>
        <dbReference type="ARBA" id="ARBA00023329"/>
    </source>
</evidence>
<dbReference type="Pfam" id="PF02191">
    <property type="entry name" value="OLF"/>
    <property type="match status" value="1"/>
</dbReference>
<dbReference type="GO" id="GO:0005794">
    <property type="term" value="C:Golgi apparatus"/>
    <property type="evidence" value="ECO:0007669"/>
    <property type="project" value="UniProtKB-SubCell"/>
</dbReference>
<keyword evidence="20 30" id="KW-0175">Coiled coil</keyword>
<evidence type="ECO:0000256" key="4">
    <source>
        <dbReference type="ARBA" id="ARBA00004427"/>
    </source>
</evidence>
<dbReference type="Proteomes" id="UP000694701">
    <property type="component" value="Unplaced"/>
</dbReference>
<keyword evidence="11" id="KW-0964">Secreted</keyword>
<evidence type="ECO:0000256" key="16">
    <source>
        <dbReference type="ARBA" id="ARBA00022792"/>
    </source>
</evidence>
<reference evidence="33" key="1">
    <citation type="submission" date="2025-08" db="UniProtKB">
        <authorList>
            <consortium name="Ensembl"/>
        </authorList>
    </citation>
    <scope>IDENTIFICATION</scope>
</reference>
<evidence type="ECO:0000256" key="5">
    <source>
        <dbReference type="ARBA" id="ARBA00004498"/>
    </source>
</evidence>
<comment type="caution">
    <text evidence="29">Lacks conserved residue(s) required for the propagation of feature annotation.</text>
</comment>
<accession>A0A8C2HEI4</accession>
<keyword evidence="27" id="KW-0449">Lipoprotein</keyword>
<dbReference type="SMART" id="SM00284">
    <property type="entry name" value="OLF"/>
    <property type="match status" value="1"/>
</dbReference>
<evidence type="ECO:0000256" key="1">
    <source>
        <dbReference type="ARBA" id="ARBA00004138"/>
    </source>
</evidence>
<dbReference type="GO" id="GO:0005758">
    <property type="term" value="C:mitochondrial intermembrane space"/>
    <property type="evidence" value="ECO:0007669"/>
    <property type="project" value="UniProtKB-SubCell"/>
</dbReference>
<name>A0A8C2HEI4_CYPCA</name>
<comment type="subcellular location">
    <subcellularLocation>
        <location evidence="1">Cell projection</location>
        <location evidence="1">Cilium</location>
    </subcellularLocation>
    <subcellularLocation>
        <location evidence="6">Cytoplasmic vesicle</location>
    </subcellularLocation>
    <subcellularLocation>
        <location evidence="8">Golgi apparatus</location>
    </subcellularLocation>
    <subcellularLocation>
        <location evidence="2">Mitochondrion inner membrane</location>
    </subcellularLocation>
    <subcellularLocation>
        <location evidence="9">Mitochondrion intermembrane space</location>
    </subcellularLocation>
    <subcellularLocation>
        <location evidence="3">Mitochondrion outer membrane</location>
    </subcellularLocation>
    <subcellularLocation>
        <location evidence="4">Rough endoplasmic reticulum</location>
    </subcellularLocation>
    <subcellularLocation>
        <location evidence="7">Secreted</location>
        <location evidence="7">Extracellular exosome</location>
    </subcellularLocation>
    <subcellularLocation>
        <location evidence="5">Secreted</location>
        <location evidence="5">Extracellular space</location>
        <location evidence="5">Extracellular matrix</location>
    </subcellularLocation>
</comment>
<keyword evidence="21" id="KW-0969">Cilium</keyword>
<evidence type="ECO:0000256" key="21">
    <source>
        <dbReference type="ARBA" id="ARBA00023069"/>
    </source>
</evidence>
<evidence type="ECO:0000256" key="26">
    <source>
        <dbReference type="ARBA" id="ARBA00023273"/>
    </source>
</evidence>
<dbReference type="GO" id="GO:0007165">
    <property type="term" value="P:signal transduction"/>
    <property type="evidence" value="ECO:0007669"/>
    <property type="project" value="TreeGrafter"/>
</dbReference>
<keyword evidence="25" id="KW-1015">Disulfide bond</keyword>
<feature type="coiled-coil region" evidence="30">
    <location>
        <begin position="97"/>
        <end position="138"/>
    </location>
</feature>
<feature type="signal peptide" evidence="31">
    <location>
        <begin position="1"/>
        <end position="18"/>
    </location>
</feature>
<evidence type="ECO:0000313" key="34">
    <source>
        <dbReference type="Proteomes" id="UP000694701"/>
    </source>
</evidence>
<dbReference type="GO" id="GO:0001649">
    <property type="term" value="P:osteoblast differentiation"/>
    <property type="evidence" value="ECO:0007669"/>
    <property type="project" value="TreeGrafter"/>
</dbReference>
<evidence type="ECO:0000256" key="22">
    <source>
        <dbReference type="ARBA" id="ARBA00023128"/>
    </source>
</evidence>
<dbReference type="PANTHER" id="PTHR23192">
    <property type="entry name" value="OLFACTOMEDIN-RELATED"/>
    <property type="match status" value="1"/>
</dbReference>
<evidence type="ECO:0000256" key="18">
    <source>
        <dbReference type="ARBA" id="ARBA00022837"/>
    </source>
</evidence>
<evidence type="ECO:0000256" key="8">
    <source>
        <dbReference type="ARBA" id="ARBA00004555"/>
    </source>
</evidence>
<keyword evidence="16" id="KW-0999">Mitochondrion inner membrane</keyword>
<evidence type="ECO:0000313" key="33">
    <source>
        <dbReference type="Ensembl" id="ENSCCRP00020039349.1"/>
    </source>
</evidence>
<dbReference type="CDD" id="cd14686">
    <property type="entry name" value="bZIP"/>
    <property type="match status" value="1"/>
</dbReference>
<dbReference type="GO" id="GO:0005929">
    <property type="term" value="C:cilium"/>
    <property type="evidence" value="ECO:0007669"/>
    <property type="project" value="UniProtKB-SubCell"/>
</dbReference>
<evidence type="ECO:0000256" key="23">
    <source>
        <dbReference type="ARBA" id="ARBA00023136"/>
    </source>
</evidence>
<feature type="domain" description="Olfactomedin-like" evidence="32">
    <location>
        <begin position="206"/>
        <end position="465"/>
    </location>
</feature>
<dbReference type="GO" id="GO:0005615">
    <property type="term" value="C:extracellular space"/>
    <property type="evidence" value="ECO:0007669"/>
    <property type="project" value="TreeGrafter"/>
</dbReference>
<evidence type="ECO:0000256" key="3">
    <source>
        <dbReference type="ARBA" id="ARBA00004294"/>
    </source>
</evidence>
<evidence type="ECO:0000256" key="30">
    <source>
        <dbReference type="SAM" id="Coils"/>
    </source>
</evidence>
<evidence type="ECO:0000256" key="11">
    <source>
        <dbReference type="ARBA" id="ARBA00022525"/>
    </source>
</evidence>
<dbReference type="Ensembl" id="ENSCCRT00020042955.1">
    <property type="protein sequence ID" value="ENSCCRP00020039349.1"/>
    <property type="gene ID" value="ENSCCRG00020017553.1"/>
</dbReference>
<evidence type="ECO:0000256" key="7">
    <source>
        <dbReference type="ARBA" id="ARBA00004550"/>
    </source>
</evidence>
<keyword evidence="17" id="KW-0256">Endoplasmic reticulum</keyword>
<keyword evidence="22" id="KW-0496">Mitochondrion</keyword>
<dbReference type="Gene3D" id="1.20.5.4090">
    <property type="match status" value="1"/>
</dbReference>
<evidence type="ECO:0000256" key="17">
    <source>
        <dbReference type="ARBA" id="ARBA00022824"/>
    </source>
</evidence>
<evidence type="ECO:0000256" key="10">
    <source>
        <dbReference type="ARBA" id="ARBA00017216"/>
    </source>
</evidence>
<evidence type="ECO:0000256" key="20">
    <source>
        <dbReference type="ARBA" id="ARBA00023054"/>
    </source>
</evidence>
<dbReference type="PANTHER" id="PTHR23192:SF33">
    <property type="entry name" value="MYOCILIN"/>
    <property type="match status" value="1"/>
</dbReference>
<dbReference type="GO" id="GO:0046872">
    <property type="term" value="F:metal ion binding"/>
    <property type="evidence" value="ECO:0007669"/>
    <property type="project" value="UniProtKB-KW"/>
</dbReference>
<keyword evidence="14 31" id="KW-0732">Signal</keyword>
<evidence type="ECO:0000256" key="29">
    <source>
        <dbReference type="PROSITE-ProRule" id="PRU00446"/>
    </source>
</evidence>
<evidence type="ECO:0000256" key="9">
    <source>
        <dbReference type="ARBA" id="ARBA00004569"/>
    </source>
</evidence>
<evidence type="ECO:0000256" key="15">
    <source>
        <dbReference type="ARBA" id="ARBA00022787"/>
    </source>
</evidence>
<dbReference type="PROSITE" id="PS51132">
    <property type="entry name" value="OLF"/>
    <property type="match status" value="1"/>
</dbReference>
<keyword evidence="18" id="KW-0106">Calcium</keyword>
<evidence type="ECO:0000256" key="19">
    <source>
        <dbReference type="ARBA" id="ARBA00023034"/>
    </source>
</evidence>
<sequence length="467" mass="52836">MWFLAVLWASCLLMGTHAQSSTSFRRANAGNGRCQYTFTVDSPTEASCPSPGSSPEMEALKSRLGVLEALVARLIGGDVLSVSSQGSGSQSGLQDSYKQVMGENAQLQREKQRLDRQVQNLQQRMEELRQEAESLRSRPCMQQPPPRVLNKQLRFISHQIVFWQRFATTLYIYPAWHYENPGYQELSAVVTEVSAPNLEGPADISGCGDLVWVQEPEVHRKADGIAGKYGVWMQDPEATEPYASEMVWRIDAVGSEVRQLFGYENMDQLSQGFPTKVLLLPESMESTGATMYRGSFYYQRRLSRTLLRYDLLSESIAARRDLPHAGFHGQFPYSWGGYTDIDLAVDENGLWAIYSTDKAKGAIMISQLDPDNLEVKGTWETKIRKSSVANAFMICGKMYTVASYTSPNTTINYMYDTATSQGKTISVPFKNRFRYNSMVDFNPAQRKLYAWDNYYMVTYNVRLGKQE</sequence>
<keyword evidence="28" id="KW-0968">Cytoplasmic vesicle</keyword>
<organism evidence="33 34">
    <name type="scientific">Cyprinus carpio</name>
    <name type="common">Common carp</name>
    <dbReference type="NCBI Taxonomy" id="7962"/>
    <lineage>
        <taxon>Eukaryota</taxon>
        <taxon>Metazoa</taxon>
        <taxon>Chordata</taxon>
        <taxon>Craniata</taxon>
        <taxon>Vertebrata</taxon>
        <taxon>Euteleostomi</taxon>
        <taxon>Actinopterygii</taxon>
        <taxon>Neopterygii</taxon>
        <taxon>Teleostei</taxon>
        <taxon>Ostariophysi</taxon>
        <taxon>Cypriniformes</taxon>
        <taxon>Cyprinidae</taxon>
        <taxon>Cyprininae</taxon>
        <taxon>Cyprinus</taxon>
    </lineage>
</organism>
<evidence type="ECO:0000256" key="13">
    <source>
        <dbReference type="ARBA" id="ARBA00022723"/>
    </source>
</evidence>
<keyword evidence="24" id="KW-0564">Palmitate</keyword>
<dbReference type="InterPro" id="IPR050605">
    <property type="entry name" value="Olfactomedin-like_domain"/>
</dbReference>
<keyword evidence="12" id="KW-0272">Extracellular matrix</keyword>
<feature type="chain" id="PRO_5033981440" description="Myocilin" evidence="31">
    <location>
        <begin position="19"/>
        <end position="467"/>
    </location>
</feature>
<proteinExistence type="predicted"/>
<evidence type="ECO:0000256" key="24">
    <source>
        <dbReference type="ARBA" id="ARBA00023139"/>
    </source>
</evidence>
<keyword evidence="19" id="KW-0333">Golgi apparatus</keyword>
<evidence type="ECO:0000256" key="2">
    <source>
        <dbReference type="ARBA" id="ARBA00004273"/>
    </source>
</evidence>
<evidence type="ECO:0000256" key="14">
    <source>
        <dbReference type="ARBA" id="ARBA00022729"/>
    </source>
</evidence>